<organism evidence="2 3">
    <name type="scientific">Cupriavidus oxalaticus</name>
    <dbReference type="NCBI Taxonomy" id="96344"/>
    <lineage>
        <taxon>Bacteria</taxon>
        <taxon>Pseudomonadati</taxon>
        <taxon>Pseudomonadota</taxon>
        <taxon>Betaproteobacteria</taxon>
        <taxon>Burkholderiales</taxon>
        <taxon>Burkholderiaceae</taxon>
        <taxon>Cupriavidus</taxon>
    </lineage>
</organism>
<dbReference type="Gene3D" id="1.10.260.40">
    <property type="entry name" value="lambda repressor-like DNA-binding domains"/>
    <property type="match status" value="1"/>
</dbReference>
<name>A0A5P3VQF5_9BURK</name>
<evidence type="ECO:0000313" key="3">
    <source>
        <dbReference type="Proteomes" id="UP000325743"/>
    </source>
</evidence>
<dbReference type="InterPro" id="IPR001387">
    <property type="entry name" value="Cro/C1-type_HTH"/>
</dbReference>
<dbReference type="EMBL" id="CP032520">
    <property type="protein sequence ID" value="QEZ48646.1"/>
    <property type="molecule type" value="Genomic_DNA"/>
</dbReference>
<dbReference type="CDD" id="cd00093">
    <property type="entry name" value="HTH_XRE"/>
    <property type="match status" value="1"/>
</dbReference>
<dbReference type="SUPFAM" id="SSF47413">
    <property type="entry name" value="lambda repressor-like DNA-binding domains"/>
    <property type="match status" value="1"/>
</dbReference>
<sequence length="108" mass="12065">MDRVQIITDNEGRPAFAVIPYADYVALRHHTDKDLVPHAVVTRVLVDDVPPIRAWREHLGLTQQEVADRLSISQPAFAKQENAPRVRKATREKIAAALGIHAAQLDIT</sequence>
<dbReference type="InterPro" id="IPR010982">
    <property type="entry name" value="Lambda_DNA-bd_dom_sf"/>
</dbReference>
<dbReference type="Pfam" id="PF01381">
    <property type="entry name" value="HTH_3"/>
    <property type="match status" value="1"/>
</dbReference>
<dbReference type="SMART" id="SM00530">
    <property type="entry name" value="HTH_XRE"/>
    <property type="match status" value="1"/>
</dbReference>
<dbReference type="PROSITE" id="PS50943">
    <property type="entry name" value="HTH_CROC1"/>
    <property type="match status" value="1"/>
</dbReference>
<feature type="domain" description="HTH cro/C1-type" evidence="1">
    <location>
        <begin position="52"/>
        <end position="105"/>
    </location>
</feature>
<accession>A0A5P3VQF5</accession>
<geneLocation type="plasmid" evidence="2">
    <name>unnamed1</name>
</geneLocation>
<dbReference type="RefSeq" id="WP_061959891.1">
    <property type="nucleotide sequence ID" value="NZ_CP032520.1"/>
</dbReference>
<proteinExistence type="predicted"/>
<protein>
    <submittedName>
        <fullName evidence="2">XRE family transcriptional regulator</fullName>
    </submittedName>
</protein>
<evidence type="ECO:0000259" key="1">
    <source>
        <dbReference type="PROSITE" id="PS50943"/>
    </source>
</evidence>
<reference evidence="2 3" key="1">
    <citation type="submission" date="2018-09" db="EMBL/GenBank/DDBJ databases">
        <title>Complete genome sequence of Cupriavidus oxalaticus T2, a bacterium capable of phenol tolerance and degradation.</title>
        <authorList>
            <person name="Yan J."/>
        </authorList>
    </citation>
    <scope>NUCLEOTIDE SEQUENCE [LARGE SCALE GENOMIC DNA]</scope>
    <source>
        <strain evidence="2 3">T2</strain>
        <plasmid evidence="2 3">unnamed1</plasmid>
    </source>
</reference>
<evidence type="ECO:0000313" key="2">
    <source>
        <dbReference type="EMBL" id="QEZ48646.1"/>
    </source>
</evidence>
<gene>
    <name evidence="2" type="ORF">D2917_30585</name>
</gene>
<dbReference type="AlphaFoldDB" id="A0A5P3VQF5"/>
<keyword evidence="2" id="KW-0614">Plasmid</keyword>
<dbReference type="GO" id="GO:0003677">
    <property type="term" value="F:DNA binding"/>
    <property type="evidence" value="ECO:0007669"/>
    <property type="project" value="InterPro"/>
</dbReference>
<dbReference type="Proteomes" id="UP000325743">
    <property type="component" value="Plasmid unnamed1"/>
</dbReference>